<reference evidence="3 4" key="1">
    <citation type="submission" date="2019-12" db="EMBL/GenBank/DDBJ databases">
        <title>Litoreibacter badius sp. nov., a novel bacteriochlorophyll a-containing bacterium in the genus Litoreibacter.</title>
        <authorList>
            <person name="Kanamuro M."/>
            <person name="Takabe Y."/>
            <person name="Mori K."/>
            <person name="Takaichi S."/>
            <person name="Hanada S."/>
        </authorList>
    </citation>
    <scope>NUCLEOTIDE SEQUENCE [LARGE SCALE GENOMIC DNA]</scope>
    <source>
        <strain evidence="3 4">K6</strain>
    </source>
</reference>
<comment type="caution">
    <text evidence="3">The sequence shown here is derived from an EMBL/GenBank/DDBJ whole genome shotgun (WGS) entry which is preliminary data.</text>
</comment>
<evidence type="ECO:0000256" key="1">
    <source>
        <dbReference type="SAM" id="SignalP"/>
    </source>
</evidence>
<dbReference type="Proteomes" id="UP000436822">
    <property type="component" value="Unassembled WGS sequence"/>
</dbReference>
<accession>A0A6N6JK98</accession>
<proteinExistence type="predicted"/>
<organism evidence="3 4">
    <name type="scientific">Litoreibacter roseus</name>
    <dbReference type="NCBI Taxonomy" id="2601869"/>
    <lineage>
        <taxon>Bacteria</taxon>
        <taxon>Pseudomonadati</taxon>
        <taxon>Pseudomonadota</taxon>
        <taxon>Alphaproteobacteria</taxon>
        <taxon>Rhodobacterales</taxon>
        <taxon>Roseobacteraceae</taxon>
        <taxon>Litoreibacter</taxon>
    </lineage>
</organism>
<evidence type="ECO:0000259" key="2">
    <source>
        <dbReference type="Pfam" id="PF13577"/>
    </source>
</evidence>
<feature type="chain" id="PRO_5026894912" description="SnoaL-like domain-containing protein" evidence="1">
    <location>
        <begin position="20"/>
        <end position="102"/>
    </location>
</feature>
<dbReference type="SUPFAM" id="SSF54427">
    <property type="entry name" value="NTF2-like"/>
    <property type="match status" value="1"/>
</dbReference>
<name>A0A6N6JK98_9RHOB</name>
<protein>
    <recommendedName>
        <fullName evidence="2">SnoaL-like domain-containing protein</fullName>
    </recommendedName>
</protein>
<dbReference type="EMBL" id="BLJE01000006">
    <property type="protein sequence ID" value="GFE66751.1"/>
    <property type="molecule type" value="Genomic_DNA"/>
</dbReference>
<feature type="signal peptide" evidence="1">
    <location>
        <begin position="1"/>
        <end position="19"/>
    </location>
</feature>
<dbReference type="OrthoDB" id="5464938at2"/>
<gene>
    <name evidence="3" type="ORF">KIN_38250</name>
</gene>
<keyword evidence="4" id="KW-1185">Reference proteome</keyword>
<dbReference type="InterPro" id="IPR037401">
    <property type="entry name" value="SnoaL-like"/>
</dbReference>
<evidence type="ECO:0000313" key="3">
    <source>
        <dbReference type="EMBL" id="GFE66751.1"/>
    </source>
</evidence>
<keyword evidence="1" id="KW-0732">Signal</keyword>
<dbReference type="RefSeq" id="WP_159810084.1">
    <property type="nucleotide sequence ID" value="NZ_BLJE01000006.1"/>
</dbReference>
<dbReference type="Gene3D" id="3.10.450.50">
    <property type="match status" value="1"/>
</dbReference>
<dbReference type="AlphaFoldDB" id="A0A6N6JK98"/>
<feature type="domain" description="SnoaL-like" evidence="2">
    <location>
        <begin position="37"/>
        <end position="87"/>
    </location>
</feature>
<evidence type="ECO:0000313" key="4">
    <source>
        <dbReference type="Proteomes" id="UP000436822"/>
    </source>
</evidence>
<dbReference type="Pfam" id="PF13577">
    <property type="entry name" value="SnoaL_4"/>
    <property type="match status" value="1"/>
</dbReference>
<sequence length="102" mass="11185">MNRIATLVAASMLPTFVAAQQAPIAEPASSTETKLQNLLDREEIRQVITNYGLAFDMQDWDLHRSVFTDEIQMDFTASLGGGLQTMAADGWVSAVKPFFGDC</sequence>
<dbReference type="InterPro" id="IPR032710">
    <property type="entry name" value="NTF2-like_dom_sf"/>
</dbReference>